<proteinExistence type="predicted"/>
<feature type="region of interest" description="Disordered" evidence="1">
    <location>
        <begin position="209"/>
        <end position="232"/>
    </location>
</feature>
<sequence>MPHNSLRSVVYRSFVTCDDPKGVVECKTIRKSKTDSQKMEGGVESHRTQRNLNYKEESKEIVSKGIAEELHNPSSFQLVEVSKGAQKLNKVIDSWSKGTFDGHSKDIAKDLLKGALDLQESLIMLGKLQEASQYRAKLKKKKEKSRGGRIYGRGGERTNANQFGDHNYHMGIQKPRLSADGSSRDCYEELREVIRDSLARQNLLPNRSNKEKAYCERRTSESALDIPSTSSSQSSMVCSLKFASSECSLSSKAPQKKPNGSNLVAKLMGLEEIPSKPLQSSARKQLESDMISNQGRPIFDIDMPKARKPQFVGQKVDPERRTLKEILDTMQFKGLLKCNSVENFKPPSHHSNASHAKNRSINDGPAIVLLKPQSYSCLDAEEPCTQMFIREERALDTTDMLRKLRIKEDLSPKTIDCRERILNFNERCRNQEAEQMRRFSQEEEVKDRKEVLAETVVKSKEKMSSNKKRVSVPINHKAQKEAIDKKVDKIQKVVPNRRKPVETENVKSRGASISHNQAKVASSKLRNPAKGSSIKKNRIAQQKSTTSNPILKLTTPTISHSSADQKKNLKNTTPNISHSYADQKKNRKNEKPVREPLAAELVIETIGCKDESKGINTNCENESDLIRTDTVSADQLLTEEETELTDASEIQIKDYCIDIENSLCEVTLQTIQNESSSKSDDEANYFTSHISTEKKYINSKTNPQDLLLSSPLFLSHAEELFNINANQHIFLQTVSVNDSRTADTRLLLDCANELMELKSLRCTRTVHSIVLPRVQHSKICISLDQLVDELCNEIENLRSYSKLAGKNLPIDRVYAVLERDLSCKGVGTGAWDLGWTNRFSADEVEQVVSGIEKLVFSCLIEEALTDFLL</sequence>
<dbReference type="Pfam" id="PF14309">
    <property type="entry name" value="DUF4378"/>
    <property type="match status" value="1"/>
</dbReference>
<dbReference type="AlphaFoldDB" id="A0A5B6ZJZ0"/>
<feature type="compositionally biased region" description="Basic and acidic residues" evidence="1">
    <location>
        <begin position="479"/>
        <end position="491"/>
    </location>
</feature>
<feature type="compositionally biased region" description="Basic and acidic residues" evidence="1">
    <location>
        <begin position="581"/>
        <end position="593"/>
    </location>
</feature>
<dbReference type="EMBL" id="GHES01014213">
    <property type="protein sequence ID" value="MPA44772.1"/>
    <property type="molecule type" value="Transcribed_RNA"/>
</dbReference>
<feature type="compositionally biased region" description="Polar residues" evidence="1">
    <location>
        <begin position="539"/>
        <end position="562"/>
    </location>
</feature>
<feature type="compositionally biased region" description="Polar residues" evidence="1">
    <location>
        <begin position="570"/>
        <end position="580"/>
    </location>
</feature>
<dbReference type="PANTHER" id="PTHR34282">
    <property type="entry name" value="OS01G0228800 PROTEIN-RELATED"/>
    <property type="match status" value="1"/>
</dbReference>
<protein>
    <recommendedName>
        <fullName evidence="2">DUF4378 domain-containing protein</fullName>
    </recommendedName>
</protein>
<evidence type="ECO:0000259" key="2">
    <source>
        <dbReference type="Pfam" id="PF14309"/>
    </source>
</evidence>
<evidence type="ECO:0000256" key="1">
    <source>
        <dbReference type="SAM" id="MobiDB-lite"/>
    </source>
</evidence>
<feature type="region of interest" description="Disordered" evidence="1">
    <location>
        <begin position="479"/>
        <end position="593"/>
    </location>
</feature>
<evidence type="ECO:0000313" key="3">
    <source>
        <dbReference type="EMBL" id="MPA44772.1"/>
    </source>
</evidence>
<feature type="region of interest" description="Disordered" evidence="1">
    <location>
        <begin position="140"/>
        <end position="166"/>
    </location>
</feature>
<feature type="compositionally biased region" description="Polar residues" evidence="1">
    <location>
        <begin position="511"/>
        <end position="520"/>
    </location>
</feature>
<name>A0A5B6ZJZ0_DAVIN</name>
<organism evidence="3">
    <name type="scientific">Davidia involucrata</name>
    <name type="common">Dove tree</name>
    <dbReference type="NCBI Taxonomy" id="16924"/>
    <lineage>
        <taxon>Eukaryota</taxon>
        <taxon>Viridiplantae</taxon>
        <taxon>Streptophyta</taxon>
        <taxon>Embryophyta</taxon>
        <taxon>Tracheophyta</taxon>
        <taxon>Spermatophyta</taxon>
        <taxon>Magnoliopsida</taxon>
        <taxon>eudicotyledons</taxon>
        <taxon>Gunneridae</taxon>
        <taxon>Pentapetalae</taxon>
        <taxon>asterids</taxon>
        <taxon>Cornales</taxon>
        <taxon>Nyssaceae</taxon>
        <taxon>Davidia</taxon>
    </lineage>
</organism>
<gene>
    <name evidence="3" type="ORF">Din_014213</name>
</gene>
<reference evidence="3" key="1">
    <citation type="submission" date="2019-08" db="EMBL/GenBank/DDBJ databases">
        <title>Reference gene set and small RNA set construction with multiple tissues from Davidia involucrata Baill.</title>
        <authorList>
            <person name="Yang H."/>
            <person name="Zhou C."/>
            <person name="Li G."/>
            <person name="Wang J."/>
            <person name="Gao P."/>
            <person name="Wang M."/>
            <person name="Wang R."/>
            <person name="Zhao Y."/>
        </authorList>
    </citation>
    <scope>NUCLEOTIDE SEQUENCE</scope>
    <source>
        <tissue evidence="3">Mixed with DoveR01_LX</tissue>
    </source>
</reference>
<dbReference type="InterPro" id="IPR025486">
    <property type="entry name" value="DUF4378"/>
</dbReference>
<dbReference type="PANTHER" id="PTHR34282:SF2">
    <property type="entry name" value="DUF3741 DOMAIN-CONTAINING PROTEIN"/>
    <property type="match status" value="1"/>
</dbReference>
<feature type="compositionally biased region" description="Basic and acidic residues" evidence="1">
    <location>
        <begin position="209"/>
        <end position="220"/>
    </location>
</feature>
<feature type="domain" description="DUF4378" evidence="2">
    <location>
        <begin position="733"/>
        <end position="862"/>
    </location>
</feature>
<accession>A0A5B6ZJZ0</accession>